<dbReference type="InterPro" id="IPR050329">
    <property type="entry name" value="GLI_C2H2-zinc-finger"/>
</dbReference>
<keyword evidence="11" id="KW-1185">Reference proteome</keyword>
<proteinExistence type="predicted"/>
<keyword evidence="2" id="KW-0677">Repeat</keyword>
<dbReference type="GeneTree" id="ENSGT00940000154308"/>
<dbReference type="GO" id="GO:0032502">
    <property type="term" value="P:developmental process"/>
    <property type="evidence" value="ECO:0007669"/>
    <property type="project" value="UniProtKB-ARBA"/>
</dbReference>
<feature type="domain" description="C2H2-type" evidence="9">
    <location>
        <begin position="363"/>
        <end position="390"/>
    </location>
</feature>
<keyword evidence="6" id="KW-0804">Transcription</keyword>
<reference evidence="10" key="1">
    <citation type="submission" date="2025-08" db="UniProtKB">
        <authorList>
            <consortium name="Ensembl"/>
        </authorList>
    </citation>
    <scope>IDENTIFICATION</scope>
</reference>
<feature type="domain" description="C2H2-type" evidence="9">
    <location>
        <begin position="307"/>
        <end position="334"/>
    </location>
</feature>
<dbReference type="InterPro" id="IPR029400">
    <property type="entry name" value="TINF2_N"/>
</dbReference>
<name>A0A8C8IFR4_ONCTS</name>
<dbReference type="Ensembl" id="ENSOTST00005085258.2">
    <property type="protein sequence ID" value="ENSOTSP00005078689.2"/>
    <property type="gene ID" value="ENSOTSG00005037043.2"/>
</dbReference>
<evidence type="ECO:0000313" key="11">
    <source>
        <dbReference type="Proteomes" id="UP000694402"/>
    </source>
</evidence>
<dbReference type="SUPFAM" id="SSF57667">
    <property type="entry name" value="beta-beta-alpha zinc fingers"/>
    <property type="match status" value="4"/>
</dbReference>
<dbReference type="CDD" id="cd11657">
    <property type="entry name" value="TIN2_N"/>
    <property type="match status" value="1"/>
</dbReference>
<evidence type="ECO:0000256" key="7">
    <source>
        <dbReference type="PROSITE-ProRule" id="PRU00042"/>
    </source>
</evidence>
<accession>A0A8C8IFR4</accession>
<dbReference type="FunFam" id="3.30.160.60:FF:000100">
    <property type="entry name" value="Zinc finger 45-like"/>
    <property type="match status" value="1"/>
</dbReference>
<dbReference type="GO" id="GO:0005634">
    <property type="term" value="C:nucleus"/>
    <property type="evidence" value="ECO:0007669"/>
    <property type="project" value="UniProtKB-ARBA"/>
</dbReference>
<dbReference type="PANTHER" id="PTHR19818">
    <property type="entry name" value="ZINC FINGER PROTEIN ZIC AND GLI"/>
    <property type="match status" value="1"/>
</dbReference>
<dbReference type="Proteomes" id="UP000694402">
    <property type="component" value="Unassembled WGS sequence"/>
</dbReference>
<dbReference type="GO" id="GO:0008270">
    <property type="term" value="F:zinc ion binding"/>
    <property type="evidence" value="ECO:0007669"/>
    <property type="project" value="UniProtKB-KW"/>
</dbReference>
<feature type="domain" description="C2H2-type" evidence="9">
    <location>
        <begin position="335"/>
        <end position="362"/>
    </location>
</feature>
<evidence type="ECO:0000256" key="3">
    <source>
        <dbReference type="ARBA" id="ARBA00022771"/>
    </source>
</evidence>
<reference evidence="10" key="2">
    <citation type="submission" date="2025-09" db="UniProtKB">
        <authorList>
            <consortium name="Ensembl"/>
        </authorList>
    </citation>
    <scope>IDENTIFICATION</scope>
</reference>
<dbReference type="InterPro" id="IPR013087">
    <property type="entry name" value="Znf_C2H2_type"/>
</dbReference>
<dbReference type="AlphaFoldDB" id="A0A8C8IFR4"/>
<keyword evidence="1" id="KW-0479">Metal-binding</keyword>
<dbReference type="Pfam" id="PF14973">
    <property type="entry name" value="TINF2_N"/>
    <property type="match status" value="2"/>
</dbReference>
<keyword evidence="3 7" id="KW-0863">Zinc-finger</keyword>
<keyword evidence="4" id="KW-0862">Zinc</keyword>
<organism evidence="10 11">
    <name type="scientific">Oncorhynchus tshawytscha</name>
    <name type="common">Chinook salmon</name>
    <name type="synonym">Salmo tshawytscha</name>
    <dbReference type="NCBI Taxonomy" id="74940"/>
    <lineage>
        <taxon>Eukaryota</taxon>
        <taxon>Metazoa</taxon>
        <taxon>Chordata</taxon>
        <taxon>Craniata</taxon>
        <taxon>Vertebrata</taxon>
        <taxon>Euteleostomi</taxon>
        <taxon>Actinopterygii</taxon>
        <taxon>Neopterygii</taxon>
        <taxon>Teleostei</taxon>
        <taxon>Protacanthopterygii</taxon>
        <taxon>Salmoniformes</taxon>
        <taxon>Salmonidae</taxon>
        <taxon>Salmoninae</taxon>
        <taxon>Oncorhynchus</taxon>
    </lineage>
</organism>
<feature type="region of interest" description="Disordered" evidence="8">
    <location>
        <begin position="211"/>
        <end position="232"/>
    </location>
</feature>
<dbReference type="PANTHER" id="PTHR19818:SF162">
    <property type="entry name" value="GASTRULA ZINC FINGER PROTEIN XLCGF57.1-RELATED"/>
    <property type="match status" value="1"/>
</dbReference>
<evidence type="ECO:0000256" key="4">
    <source>
        <dbReference type="ARBA" id="ARBA00022833"/>
    </source>
</evidence>
<evidence type="ECO:0000256" key="1">
    <source>
        <dbReference type="ARBA" id="ARBA00022723"/>
    </source>
</evidence>
<dbReference type="GO" id="GO:0045944">
    <property type="term" value="P:positive regulation of transcription by RNA polymerase II"/>
    <property type="evidence" value="ECO:0007669"/>
    <property type="project" value="UniProtKB-ARBA"/>
</dbReference>
<dbReference type="GO" id="GO:0000978">
    <property type="term" value="F:RNA polymerase II cis-regulatory region sequence-specific DNA binding"/>
    <property type="evidence" value="ECO:0007669"/>
    <property type="project" value="TreeGrafter"/>
</dbReference>
<dbReference type="Gene3D" id="3.30.160.60">
    <property type="entry name" value="Classic Zinc Finger"/>
    <property type="match status" value="6"/>
</dbReference>
<dbReference type="FunFam" id="3.30.160.60:FF:000110">
    <property type="entry name" value="Zinc finger protein-like"/>
    <property type="match status" value="1"/>
</dbReference>
<evidence type="ECO:0000313" key="10">
    <source>
        <dbReference type="Ensembl" id="ENSOTSP00005078689.2"/>
    </source>
</evidence>
<dbReference type="GO" id="GO:0000981">
    <property type="term" value="F:DNA-binding transcription factor activity, RNA polymerase II-specific"/>
    <property type="evidence" value="ECO:0007669"/>
    <property type="project" value="TreeGrafter"/>
</dbReference>
<feature type="domain" description="C2H2-type" evidence="9">
    <location>
        <begin position="447"/>
        <end position="474"/>
    </location>
</feature>
<dbReference type="Pfam" id="PF13912">
    <property type="entry name" value="zf-C2H2_6"/>
    <property type="match status" value="1"/>
</dbReference>
<dbReference type="Pfam" id="PF00096">
    <property type="entry name" value="zf-C2H2"/>
    <property type="match status" value="5"/>
</dbReference>
<dbReference type="FunFam" id="3.30.160.60:FF:002343">
    <property type="entry name" value="Zinc finger protein 33A"/>
    <property type="match status" value="1"/>
</dbReference>
<keyword evidence="5" id="KW-0805">Transcription regulation</keyword>
<sequence length="518" mass="59366">MWQVTQRRNVMQYGKLEEFVTFVTEMVPELLSSRQRTQLILGLRARNFISEGYTPVHLSDVLFASESNFVELVQTLLGDPSEREHFFQEVFPVHYGPLYDTALQTLVWEFLSRLEELLPVPDLTQVLRKTSPITDLSYPGHVSKYTADTILSTLSLPPKMRVVINYEPDNSDNGRQYSGKCIDNGVCENEDHNEILDESTDRCLEDLGLSTSEQQQQEGLPPAETSVKGDKKNEIKQVDKTTKVVRKGDKKNEIKQVDKKTKVVRKVDKKKEGSPVPQNRTHTCECGKVFKKPSLLTLHMGVHTMPYHCDQCPKRYATPGALKKHQLLHTEERPFACEHCDRRYRSAYDLKVHVRIHSGERRHLCTICGKRFTQQCALVRHMRMHAGEKNYLCSICGKAFLTLGELRLHTRTHTGENPHTCKHCGKGFKASCHLMVHLRSHTGERPYTCTQCPKSFTTSDALRKHVYTHTGEKPHQCSECFTAKAPQTIVRSEPSHRITAIFPAKERSHKNQKERINP</sequence>
<dbReference type="FunFam" id="3.30.160.60:FF:000495">
    <property type="entry name" value="zinc finger protein 668"/>
    <property type="match status" value="1"/>
</dbReference>
<dbReference type="SMART" id="SM00355">
    <property type="entry name" value="ZnF_C2H2"/>
    <property type="match status" value="7"/>
</dbReference>
<gene>
    <name evidence="10" type="primary">LOC112234217</name>
</gene>
<evidence type="ECO:0000256" key="6">
    <source>
        <dbReference type="ARBA" id="ARBA00023163"/>
    </source>
</evidence>
<feature type="domain" description="C2H2-type" evidence="9">
    <location>
        <begin position="419"/>
        <end position="446"/>
    </location>
</feature>
<evidence type="ECO:0000256" key="2">
    <source>
        <dbReference type="ARBA" id="ARBA00022737"/>
    </source>
</evidence>
<dbReference type="InterPro" id="IPR036236">
    <property type="entry name" value="Znf_C2H2_sf"/>
</dbReference>
<protein>
    <recommendedName>
        <fullName evidence="9">C2H2-type domain-containing protein</fullName>
    </recommendedName>
</protein>
<dbReference type="FunFam" id="3.30.160.60:FF:000202">
    <property type="entry name" value="Zinc finger protein 574"/>
    <property type="match status" value="1"/>
</dbReference>
<feature type="domain" description="C2H2-type" evidence="9">
    <location>
        <begin position="391"/>
        <end position="418"/>
    </location>
</feature>
<evidence type="ECO:0000256" key="5">
    <source>
        <dbReference type="ARBA" id="ARBA00023015"/>
    </source>
</evidence>
<evidence type="ECO:0000259" key="9">
    <source>
        <dbReference type="PROSITE" id="PS50157"/>
    </source>
</evidence>
<evidence type="ECO:0000256" key="8">
    <source>
        <dbReference type="SAM" id="MobiDB-lite"/>
    </source>
</evidence>
<dbReference type="PROSITE" id="PS50157">
    <property type="entry name" value="ZINC_FINGER_C2H2_2"/>
    <property type="match status" value="6"/>
</dbReference>
<dbReference type="PROSITE" id="PS00028">
    <property type="entry name" value="ZINC_FINGER_C2H2_1"/>
    <property type="match status" value="6"/>
</dbReference>